<evidence type="ECO:0000256" key="4">
    <source>
        <dbReference type="ARBA" id="ARBA00022842"/>
    </source>
</evidence>
<evidence type="ECO:0000256" key="1">
    <source>
        <dbReference type="ARBA" id="ARBA00001946"/>
    </source>
</evidence>
<dbReference type="GO" id="GO:0046872">
    <property type="term" value="F:metal ion binding"/>
    <property type="evidence" value="ECO:0007669"/>
    <property type="project" value="UniProtKB-KW"/>
</dbReference>
<dbReference type="NCBIfam" id="TIGR01509">
    <property type="entry name" value="HAD-SF-IA-v3"/>
    <property type="match status" value="1"/>
</dbReference>
<evidence type="ECO:0000313" key="5">
    <source>
        <dbReference type="EMBL" id="QMT16585.1"/>
    </source>
</evidence>
<dbReference type="PANTHER" id="PTHR46470:SF2">
    <property type="entry name" value="GLYCERALDEHYDE 3-PHOSPHATE PHOSPHATASE"/>
    <property type="match status" value="1"/>
</dbReference>
<reference evidence="5 6" key="1">
    <citation type="submission" date="2020-07" db="EMBL/GenBank/DDBJ databases">
        <title>Screening of a cold-adapted Planococcus bacterium producing protease in traditional shrimp paste and protease identification by genome sequencing.</title>
        <authorList>
            <person name="Gao R."/>
            <person name="Leng W."/>
            <person name="Chu Q."/>
            <person name="Wu X."/>
            <person name="Liu H."/>
            <person name="Li X."/>
        </authorList>
    </citation>
    <scope>NUCLEOTIDE SEQUENCE [LARGE SCALE GENOMIC DNA]</scope>
    <source>
        <strain evidence="5 6">XJ11</strain>
    </source>
</reference>
<dbReference type="AlphaFoldDB" id="A0A7D7SF99"/>
<dbReference type="SFLD" id="SFLDS00003">
    <property type="entry name" value="Haloacid_Dehalogenase"/>
    <property type="match status" value="1"/>
</dbReference>
<dbReference type="EMBL" id="CP059540">
    <property type="protein sequence ID" value="QMT16585.1"/>
    <property type="molecule type" value="Genomic_DNA"/>
</dbReference>
<keyword evidence="3 5" id="KW-0378">Hydrolase</keyword>
<dbReference type="InterPro" id="IPR023214">
    <property type="entry name" value="HAD_sf"/>
</dbReference>
<dbReference type="Pfam" id="PF13419">
    <property type="entry name" value="HAD_2"/>
    <property type="match status" value="1"/>
</dbReference>
<organism evidence="5 6">
    <name type="scientific">Planococcus maritimus</name>
    <dbReference type="NCBI Taxonomy" id="192421"/>
    <lineage>
        <taxon>Bacteria</taxon>
        <taxon>Bacillati</taxon>
        <taxon>Bacillota</taxon>
        <taxon>Bacilli</taxon>
        <taxon>Bacillales</taxon>
        <taxon>Caryophanaceae</taxon>
        <taxon>Planococcus</taxon>
    </lineage>
</organism>
<dbReference type="RefSeq" id="WP_069576135.1">
    <property type="nucleotide sequence ID" value="NZ_CP059540.1"/>
</dbReference>
<evidence type="ECO:0000313" key="6">
    <source>
        <dbReference type="Proteomes" id="UP000514716"/>
    </source>
</evidence>
<keyword evidence="2" id="KW-0479">Metal-binding</keyword>
<dbReference type="Gene3D" id="1.10.150.520">
    <property type="match status" value="1"/>
</dbReference>
<evidence type="ECO:0000256" key="3">
    <source>
        <dbReference type="ARBA" id="ARBA00022801"/>
    </source>
</evidence>
<gene>
    <name evidence="5" type="ORF">H1Q58_11455</name>
</gene>
<dbReference type="PROSITE" id="PS01228">
    <property type="entry name" value="COF_1"/>
    <property type="match status" value="1"/>
</dbReference>
<dbReference type="KEGG" id="pdec:H1Q58_11455"/>
<dbReference type="InterPro" id="IPR036412">
    <property type="entry name" value="HAD-like_sf"/>
</dbReference>
<dbReference type="PANTHER" id="PTHR46470">
    <property type="entry name" value="N-ACYLNEURAMINATE-9-PHOSPHATASE"/>
    <property type="match status" value="1"/>
</dbReference>
<keyword evidence="4" id="KW-0460">Magnesium</keyword>
<dbReference type="InterPro" id="IPR051400">
    <property type="entry name" value="HAD-like_hydrolase"/>
</dbReference>
<sequence length="222" mass="25085">MIKAVLFDLDGTLLNRDATVASFVAGQYERLRPSLGHIPKALYMERFIDLDQRGYVWKDKVYRQLIQEFEIERVTMESLLEDYLAHFRFYCVPFEGLETILESLKAQGLKLGIISNGKHQFQMGNIDALGIAHHMNAILISESEHLRKPDSEIFYKALGRLGVDAAESVFVGDHPVNDIEAAQAIGMFGVWKPSSIQDEASFANAQIVKLDELNRIIETLNA</sequence>
<dbReference type="Proteomes" id="UP000514716">
    <property type="component" value="Chromosome"/>
</dbReference>
<accession>A0A7D7SF99</accession>
<comment type="cofactor">
    <cofactor evidence="1">
        <name>Mg(2+)</name>
        <dbReference type="ChEBI" id="CHEBI:18420"/>
    </cofactor>
</comment>
<dbReference type="NCBIfam" id="TIGR01662">
    <property type="entry name" value="HAD-SF-IIIA"/>
    <property type="match status" value="1"/>
</dbReference>
<dbReference type="SUPFAM" id="SSF56784">
    <property type="entry name" value="HAD-like"/>
    <property type="match status" value="1"/>
</dbReference>
<dbReference type="InterPro" id="IPR006439">
    <property type="entry name" value="HAD-SF_hydro_IA"/>
</dbReference>
<dbReference type="GO" id="GO:0044281">
    <property type="term" value="P:small molecule metabolic process"/>
    <property type="evidence" value="ECO:0007669"/>
    <property type="project" value="UniProtKB-ARBA"/>
</dbReference>
<dbReference type="Gene3D" id="3.40.50.1000">
    <property type="entry name" value="HAD superfamily/HAD-like"/>
    <property type="match status" value="1"/>
</dbReference>
<dbReference type="GO" id="GO:0016791">
    <property type="term" value="F:phosphatase activity"/>
    <property type="evidence" value="ECO:0007669"/>
    <property type="project" value="TreeGrafter"/>
</dbReference>
<protein>
    <submittedName>
        <fullName evidence="5">HAD family hydrolase</fullName>
    </submittedName>
</protein>
<evidence type="ECO:0000256" key="2">
    <source>
        <dbReference type="ARBA" id="ARBA00022723"/>
    </source>
</evidence>
<dbReference type="InterPro" id="IPR041492">
    <property type="entry name" value="HAD_2"/>
</dbReference>
<keyword evidence="6" id="KW-1185">Reference proteome</keyword>
<dbReference type="SFLD" id="SFLDG01129">
    <property type="entry name" value="C1.5:_HAD__Beta-PGM__Phosphata"/>
    <property type="match status" value="1"/>
</dbReference>
<dbReference type="NCBIfam" id="TIGR01549">
    <property type="entry name" value="HAD-SF-IA-v1"/>
    <property type="match status" value="1"/>
</dbReference>
<dbReference type="InterPro" id="IPR006549">
    <property type="entry name" value="HAD-SF_hydro_IIIA"/>
</dbReference>
<dbReference type="PRINTS" id="PR00413">
    <property type="entry name" value="HADHALOGNASE"/>
</dbReference>
<proteinExistence type="predicted"/>
<name>A0A7D7SF99_PLAMR</name>